<dbReference type="RefSeq" id="WP_307295456.1">
    <property type="nucleotide sequence ID" value="NZ_JAUSXV010000001.1"/>
</dbReference>
<keyword evidence="3" id="KW-1185">Reference proteome</keyword>
<protein>
    <submittedName>
        <fullName evidence="2">Uncharacterized protein</fullName>
    </submittedName>
</protein>
<feature type="transmembrane region" description="Helical" evidence="1">
    <location>
        <begin position="228"/>
        <end position="249"/>
    </location>
</feature>
<feature type="transmembrane region" description="Helical" evidence="1">
    <location>
        <begin position="256"/>
        <end position="274"/>
    </location>
</feature>
<feature type="transmembrane region" description="Helical" evidence="1">
    <location>
        <begin position="197"/>
        <end position="222"/>
    </location>
</feature>
<reference evidence="2 3" key="1">
    <citation type="submission" date="2023-07" db="EMBL/GenBank/DDBJ databases">
        <title>Comparative genomics of wheat-associated soil bacteria to identify genetic determinants of phenazine resistance.</title>
        <authorList>
            <person name="Mouncey N."/>
        </authorList>
    </citation>
    <scope>NUCLEOTIDE SEQUENCE [LARGE SCALE GENOMIC DNA]</scope>
    <source>
        <strain evidence="2 3">W4I9-1</strain>
    </source>
</reference>
<evidence type="ECO:0000313" key="2">
    <source>
        <dbReference type="EMBL" id="MDQ0647511.1"/>
    </source>
</evidence>
<gene>
    <name evidence="2" type="ORF">QFZ53_001707</name>
</gene>
<dbReference type="Proteomes" id="UP001244427">
    <property type="component" value="Unassembled WGS sequence"/>
</dbReference>
<evidence type="ECO:0000313" key="3">
    <source>
        <dbReference type="Proteomes" id="UP001244427"/>
    </source>
</evidence>
<proteinExistence type="predicted"/>
<feature type="transmembrane region" description="Helical" evidence="1">
    <location>
        <begin position="280"/>
        <end position="297"/>
    </location>
</feature>
<comment type="caution">
    <text evidence="2">The sequence shown here is derived from an EMBL/GenBank/DDBJ whole genome shotgun (WGS) entry which is preliminary data.</text>
</comment>
<dbReference type="EMBL" id="JAUSXV010000001">
    <property type="protein sequence ID" value="MDQ0647511.1"/>
    <property type="molecule type" value="Genomic_DNA"/>
</dbReference>
<keyword evidence="1" id="KW-0472">Membrane</keyword>
<keyword evidence="1" id="KW-0812">Transmembrane</keyword>
<name>A0AAW8EW10_9MICO</name>
<dbReference type="AlphaFoldDB" id="A0AAW8EW10"/>
<keyword evidence="1" id="KW-1133">Transmembrane helix</keyword>
<evidence type="ECO:0000256" key="1">
    <source>
        <dbReference type="SAM" id="Phobius"/>
    </source>
</evidence>
<accession>A0AAW8EW10</accession>
<organism evidence="2 3">
    <name type="scientific">Microbacterium natoriense</name>
    <dbReference type="NCBI Taxonomy" id="284570"/>
    <lineage>
        <taxon>Bacteria</taxon>
        <taxon>Bacillati</taxon>
        <taxon>Actinomycetota</taxon>
        <taxon>Actinomycetes</taxon>
        <taxon>Micrococcales</taxon>
        <taxon>Microbacteriaceae</taxon>
        <taxon>Microbacterium</taxon>
    </lineage>
</organism>
<sequence>MGLSVTALRLPPSVHDRAAFVTGDIAAMPSLGTVEQVRTAVNAAFRRRGLSGAESPSTGLFVPEDVTDISLGTDDGGQVRFIIVSRPDGPVIDVLAGLGLHVLDSGAFDIIAEPAASLGVDAAVSAAASQSLTYSAPPAYSAPTQYGAPPAYEQTPAPGQPVASYGAHASFGPPAGYAPGMPTASVRPVAGSITAALIIETVAAALTILLIVVITMSAIAAGNQPPSNFLLAMFIVSVTVVLRAACMVLVRGGYGWARWVYLAVVVIGTGAMAGFPSLPIVNLLLILAVVTTVLVFRRSAREWLKWRAAQRTQAA</sequence>